<dbReference type="Pfam" id="PF24068">
    <property type="entry name" value="TPD1_C"/>
    <property type="match status" value="1"/>
</dbReference>
<evidence type="ECO:0000313" key="4">
    <source>
        <dbReference type="Proteomes" id="UP001634393"/>
    </source>
</evidence>
<dbReference type="Proteomes" id="UP001634393">
    <property type="component" value="Unassembled WGS sequence"/>
</dbReference>
<dbReference type="EMBL" id="JBJXBP010000002">
    <property type="protein sequence ID" value="KAL3844015.1"/>
    <property type="molecule type" value="Genomic_DNA"/>
</dbReference>
<dbReference type="AlphaFoldDB" id="A0ABD3U6F1"/>
<accession>A0ABD3U6F1</accession>
<dbReference type="PANTHER" id="PTHR33184">
    <property type="entry name" value="PROTEIN TAPETUM DETERMINANT 1-LIKE-RELATED"/>
    <property type="match status" value="1"/>
</dbReference>
<organism evidence="3 4">
    <name type="scientific">Penstemon smallii</name>
    <dbReference type="NCBI Taxonomy" id="265156"/>
    <lineage>
        <taxon>Eukaryota</taxon>
        <taxon>Viridiplantae</taxon>
        <taxon>Streptophyta</taxon>
        <taxon>Embryophyta</taxon>
        <taxon>Tracheophyta</taxon>
        <taxon>Spermatophyta</taxon>
        <taxon>Magnoliopsida</taxon>
        <taxon>eudicotyledons</taxon>
        <taxon>Gunneridae</taxon>
        <taxon>Pentapetalae</taxon>
        <taxon>asterids</taxon>
        <taxon>lamiids</taxon>
        <taxon>Lamiales</taxon>
        <taxon>Plantaginaceae</taxon>
        <taxon>Cheloneae</taxon>
        <taxon>Penstemon</taxon>
    </lineage>
</organism>
<name>A0ABD3U6F1_9LAMI</name>
<evidence type="ECO:0000313" key="3">
    <source>
        <dbReference type="EMBL" id="KAL3844015.1"/>
    </source>
</evidence>
<reference evidence="3 4" key="1">
    <citation type="submission" date="2024-12" db="EMBL/GenBank/DDBJ databases">
        <title>The unique morphological basis and parallel evolutionary history of personate flowers in Penstemon.</title>
        <authorList>
            <person name="Depatie T.H."/>
            <person name="Wessinger C.A."/>
        </authorList>
    </citation>
    <scope>NUCLEOTIDE SEQUENCE [LARGE SCALE GENOMIC DNA]</scope>
    <source>
        <strain evidence="3">WTNN_2</strain>
        <tissue evidence="3">Leaf</tissue>
    </source>
</reference>
<gene>
    <name evidence="3" type="ORF">ACJIZ3_001418</name>
</gene>
<feature type="signal peptide" evidence="2">
    <location>
        <begin position="1"/>
        <end position="23"/>
    </location>
</feature>
<protein>
    <submittedName>
        <fullName evidence="3">Uncharacterized protein</fullName>
    </submittedName>
</protein>
<evidence type="ECO:0000256" key="1">
    <source>
        <dbReference type="ARBA" id="ARBA00022729"/>
    </source>
</evidence>
<evidence type="ECO:0000256" key="2">
    <source>
        <dbReference type="SAM" id="SignalP"/>
    </source>
</evidence>
<keyword evidence="1 2" id="KW-0732">Signal</keyword>
<feature type="chain" id="PRO_5044774727" evidence="2">
    <location>
        <begin position="24"/>
        <end position="122"/>
    </location>
</feature>
<proteinExistence type="predicted"/>
<keyword evidence="4" id="KW-1185">Reference proteome</keyword>
<sequence>MMLPQTKFTLAIQLLCFISIAFGQCDLNNFVIGTVRSGREIQGKPEWNVQVVNTCKCPQGNIILSCPGFQTAEAIDPAIFVKSGDRCLINQGRPIQPQASIRFSYAWDPPFLLRPLSAVPLC</sequence>
<dbReference type="InterPro" id="IPR040361">
    <property type="entry name" value="TPD1"/>
</dbReference>
<dbReference type="PANTHER" id="PTHR33184:SF11">
    <property type="entry name" value="BETA-1,3-N-ACETYLGLUCOSAMINYLTRANSFERASE FAMILY PROTEIN"/>
    <property type="match status" value="1"/>
</dbReference>
<comment type="caution">
    <text evidence="3">The sequence shown here is derived from an EMBL/GenBank/DDBJ whole genome shotgun (WGS) entry which is preliminary data.</text>
</comment>